<dbReference type="GO" id="GO:0003756">
    <property type="term" value="F:protein disulfide isomerase activity"/>
    <property type="evidence" value="ECO:0007669"/>
    <property type="project" value="UniProtKB-EC"/>
</dbReference>
<dbReference type="Proteomes" id="UP001054902">
    <property type="component" value="Unassembled WGS sequence"/>
</dbReference>
<dbReference type="PROSITE" id="PS00194">
    <property type="entry name" value="THIOREDOXIN_1"/>
    <property type="match status" value="1"/>
</dbReference>
<feature type="domain" description="Thioredoxin" evidence="10">
    <location>
        <begin position="588"/>
        <end position="752"/>
    </location>
</feature>
<dbReference type="InterPro" id="IPR017937">
    <property type="entry name" value="Thioredoxin_CS"/>
</dbReference>
<dbReference type="GO" id="GO:0034976">
    <property type="term" value="P:response to endoplasmic reticulum stress"/>
    <property type="evidence" value="ECO:0007669"/>
    <property type="project" value="TreeGrafter"/>
</dbReference>
<feature type="region of interest" description="Disordered" evidence="8">
    <location>
        <begin position="164"/>
        <end position="186"/>
    </location>
</feature>
<keyword evidence="6" id="KW-0413">Isomerase</keyword>
<evidence type="ECO:0000313" key="12">
    <source>
        <dbReference type="Proteomes" id="UP001054902"/>
    </source>
</evidence>
<dbReference type="Gene3D" id="3.40.30.10">
    <property type="entry name" value="Glutaredoxin"/>
    <property type="match status" value="1"/>
</dbReference>
<gene>
    <name evidence="11" type="ORF">CTEN210_11248</name>
</gene>
<protein>
    <recommendedName>
        <fullName evidence="4">protein disulfide-isomerase</fullName>
        <ecNumber evidence="4">5.3.4.1</ecNumber>
    </recommendedName>
</protein>
<dbReference type="PROSITE" id="PS51352">
    <property type="entry name" value="THIOREDOXIN_2"/>
    <property type="match status" value="1"/>
</dbReference>
<evidence type="ECO:0000256" key="8">
    <source>
        <dbReference type="SAM" id="MobiDB-lite"/>
    </source>
</evidence>
<evidence type="ECO:0000256" key="1">
    <source>
        <dbReference type="ARBA" id="ARBA00001182"/>
    </source>
</evidence>
<name>A0AAD3CZC4_9STRA</name>
<comment type="catalytic activity">
    <reaction evidence="1">
        <text>Catalyzes the rearrangement of -S-S- bonds in proteins.</text>
        <dbReference type="EC" id="5.3.4.1"/>
    </reaction>
</comment>
<evidence type="ECO:0000256" key="9">
    <source>
        <dbReference type="SAM" id="SignalP"/>
    </source>
</evidence>
<dbReference type="PANTHER" id="PTHR18929">
    <property type="entry name" value="PROTEIN DISULFIDE ISOMERASE"/>
    <property type="match status" value="1"/>
</dbReference>
<dbReference type="SUPFAM" id="SSF52833">
    <property type="entry name" value="Thioredoxin-like"/>
    <property type="match status" value="1"/>
</dbReference>
<organism evidence="11 12">
    <name type="scientific">Chaetoceros tenuissimus</name>
    <dbReference type="NCBI Taxonomy" id="426638"/>
    <lineage>
        <taxon>Eukaryota</taxon>
        <taxon>Sar</taxon>
        <taxon>Stramenopiles</taxon>
        <taxon>Ochrophyta</taxon>
        <taxon>Bacillariophyta</taxon>
        <taxon>Coscinodiscophyceae</taxon>
        <taxon>Chaetocerotophycidae</taxon>
        <taxon>Chaetocerotales</taxon>
        <taxon>Chaetocerotaceae</taxon>
        <taxon>Chaetoceros</taxon>
    </lineage>
</organism>
<feature type="signal peptide" evidence="9">
    <location>
        <begin position="1"/>
        <end position="22"/>
    </location>
</feature>
<evidence type="ECO:0000256" key="5">
    <source>
        <dbReference type="ARBA" id="ARBA00022824"/>
    </source>
</evidence>
<evidence type="ECO:0000313" key="11">
    <source>
        <dbReference type="EMBL" id="GFH54772.1"/>
    </source>
</evidence>
<sequence>MKLPKVIWIYAIFSVQYYLVHASGSVQHEKSKEHTKSAYDEHGVLSINYHSFLEDITKDAYLDDGVGSSHTMYLLAVYNDNHECECSSNLLRKIEQTSKLLSTHFERFPAISDYEQNAKMKSISRPVVAKVNVYDAMKQDNLQRLFDITQPPHLKVVMYAHVGRQRQRQHEGESSTDEDGSGEVRKPETYSFDYVGKDMTAQDIFQSVLHYYYRLLVAESTELSTIDEIVNDDPSTDKEDDFVVMDLIPSRPLFTMPSLDSLKQFLHIHAPYIMSKVVQDFFGTSEREREYLQRLMRNVGAKDPFHIFVQCRDMNEASKHLIPENVQIAYDDYDQTALLYLYRRDVLFFTVIAESCDWIDEDSPDERIEGASKSGAIRELAMTSMHSDVDWVPGSLFYPSNSKTFYDVTEKEYWHLGQKEYALIQTTPSIVWLDRHTTASMIFPIYRQIHFVLFLDLHTVRNSDGSFDYSSTTFTESLRVIEMLHSLSVNHKKTTPSEDVVFIIVPSTEVEVLKTFGIDIWSDLDQACDGSESSDCLIDTISSLPAAMVTSRRENQYSTRVFHLPSQNITSASKGDNPLHTFFDKYFRDPESLQPSIRKERIFGKNHNNTLSSGVNIATSTTFNETVMLSEKNCIVYFYSPTCGHCKRFDIVWRNFSKLIRKLQWENHIDVIQVDITQNDLFLDFEIASVPAVFFFPKGQNQNFQELLLESDLLMKQGSGQNEKDRDNRVENNLGGFSDPTAILKWILKMLNKEELEVLKKLSSE</sequence>
<keyword evidence="9" id="KW-0732">Signal</keyword>
<keyword evidence="7" id="KW-0676">Redox-active center</keyword>
<evidence type="ECO:0000259" key="10">
    <source>
        <dbReference type="PROSITE" id="PS51352"/>
    </source>
</evidence>
<comment type="subcellular location">
    <subcellularLocation>
        <location evidence="2">Endoplasmic reticulum lumen</location>
    </subcellularLocation>
</comment>
<dbReference type="EC" id="5.3.4.1" evidence="4"/>
<evidence type="ECO:0000256" key="2">
    <source>
        <dbReference type="ARBA" id="ARBA00004319"/>
    </source>
</evidence>
<dbReference type="GO" id="GO:0006457">
    <property type="term" value="P:protein folding"/>
    <property type="evidence" value="ECO:0007669"/>
    <property type="project" value="TreeGrafter"/>
</dbReference>
<evidence type="ECO:0000256" key="6">
    <source>
        <dbReference type="ARBA" id="ARBA00023235"/>
    </source>
</evidence>
<dbReference type="AlphaFoldDB" id="A0AAD3CZC4"/>
<keyword evidence="12" id="KW-1185">Reference proteome</keyword>
<feature type="chain" id="PRO_5042083744" description="protein disulfide-isomerase" evidence="9">
    <location>
        <begin position="23"/>
        <end position="765"/>
    </location>
</feature>
<dbReference type="InterPro" id="IPR013766">
    <property type="entry name" value="Thioredoxin_domain"/>
</dbReference>
<keyword evidence="5" id="KW-0256">Endoplasmic reticulum</keyword>
<comment type="caution">
    <text evidence="11">The sequence shown here is derived from an EMBL/GenBank/DDBJ whole genome shotgun (WGS) entry which is preliminary data.</text>
</comment>
<comment type="similarity">
    <text evidence="3">Belongs to the protein disulfide isomerase family.</text>
</comment>
<reference evidence="11 12" key="1">
    <citation type="journal article" date="2021" name="Sci. Rep.">
        <title>The genome of the diatom Chaetoceros tenuissimus carries an ancient integrated fragment of an extant virus.</title>
        <authorList>
            <person name="Hongo Y."/>
            <person name="Kimura K."/>
            <person name="Takaki Y."/>
            <person name="Yoshida Y."/>
            <person name="Baba S."/>
            <person name="Kobayashi G."/>
            <person name="Nagasaki K."/>
            <person name="Hano T."/>
            <person name="Tomaru Y."/>
        </authorList>
    </citation>
    <scope>NUCLEOTIDE SEQUENCE [LARGE SCALE GENOMIC DNA]</scope>
    <source>
        <strain evidence="11 12">NIES-3715</strain>
    </source>
</reference>
<dbReference type="GO" id="GO:0005788">
    <property type="term" value="C:endoplasmic reticulum lumen"/>
    <property type="evidence" value="ECO:0007669"/>
    <property type="project" value="UniProtKB-SubCell"/>
</dbReference>
<evidence type="ECO:0000256" key="7">
    <source>
        <dbReference type="ARBA" id="ARBA00023284"/>
    </source>
</evidence>
<dbReference type="EMBL" id="BLLK01000047">
    <property type="protein sequence ID" value="GFH54772.1"/>
    <property type="molecule type" value="Genomic_DNA"/>
</dbReference>
<accession>A0AAD3CZC4</accession>
<dbReference type="InterPro" id="IPR036249">
    <property type="entry name" value="Thioredoxin-like_sf"/>
</dbReference>
<proteinExistence type="inferred from homology"/>
<dbReference type="Pfam" id="PF00085">
    <property type="entry name" value="Thioredoxin"/>
    <property type="match status" value="1"/>
</dbReference>
<dbReference type="PANTHER" id="PTHR18929:SF132">
    <property type="entry name" value="PROTEIN DISULFIDE-ISOMERASE A3"/>
    <property type="match status" value="1"/>
</dbReference>
<evidence type="ECO:0000256" key="4">
    <source>
        <dbReference type="ARBA" id="ARBA00012723"/>
    </source>
</evidence>
<evidence type="ECO:0000256" key="3">
    <source>
        <dbReference type="ARBA" id="ARBA00006347"/>
    </source>
</evidence>